<accession>A0A9P8XSF7</accession>
<sequence>MMRSRIAGWWTPSSQSRDLRIVADNPTPDDVAFNKDREMMKLARTVVEADALCVSLMAKGMYEIRRAGGDVLTLRSTSLDTVTEEGLYRHAIRAKELQQSPSEYCSVLEGLYSAAGHSEQRTMSVLEITEMKDDKLSLAWHGPVSQLVSDLWGFRVEGKSVSASYLKDKRFGELWDNIPFLISRSQDDYRIYQDAQKLKSAVKRAADLLEHLIKSQVREIDEGTILGICVRALAVERLWTFYNNCGNDYFTRDAHMDRWKARMERITNVGVYKNFLSSGKVHERNEQNAKISRQDTTPSVLPPSDSLARNFHQLALISGLVLLAFAAVAVKSSQQSDEPGSLEDADFWWLLCSCMSQVFSVLFLVLPLRRSIIRFRRLPARVLGLLVATSIILSATSIPTYLYATKTISSVFGLAANVVLVGLQVQVSMTALDAIGAKEKGQ</sequence>
<proteinExistence type="predicted"/>
<comment type="caution">
    <text evidence="2">The sequence shown here is derived from an EMBL/GenBank/DDBJ whole genome shotgun (WGS) entry which is preliminary data.</text>
</comment>
<evidence type="ECO:0000256" key="1">
    <source>
        <dbReference type="SAM" id="Phobius"/>
    </source>
</evidence>
<dbReference type="AlphaFoldDB" id="A0A9P8XSF7"/>
<protein>
    <submittedName>
        <fullName evidence="2">Uncharacterized protein</fullName>
    </submittedName>
</protein>
<feature type="transmembrane region" description="Helical" evidence="1">
    <location>
        <begin position="347"/>
        <end position="368"/>
    </location>
</feature>
<keyword evidence="3" id="KW-1185">Reference proteome</keyword>
<keyword evidence="1" id="KW-0812">Transmembrane</keyword>
<feature type="transmembrane region" description="Helical" evidence="1">
    <location>
        <begin position="380"/>
        <end position="404"/>
    </location>
</feature>
<feature type="transmembrane region" description="Helical" evidence="1">
    <location>
        <begin position="314"/>
        <end position="332"/>
    </location>
</feature>
<reference evidence="2" key="1">
    <citation type="journal article" date="2021" name="Nat. Commun.">
        <title>Genetic determinants of endophytism in the Arabidopsis root mycobiome.</title>
        <authorList>
            <person name="Mesny F."/>
            <person name="Miyauchi S."/>
            <person name="Thiergart T."/>
            <person name="Pickel B."/>
            <person name="Atanasova L."/>
            <person name="Karlsson M."/>
            <person name="Huettel B."/>
            <person name="Barry K.W."/>
            <person name="Haridas S."/>
            <person name="Chen C."/>
            <person name="Bauer D."/>
            <person name="Andreopoulos W."/>
            <person name="Pangilinan J."/>
            <person name="LaButti K."/>
            <person name="Riley R."/>
            <person name="Lipzen A."/>
            <person name="Clum A."/>
            <person name="Drula E."/>
            <person name="Henrissat B."/>
            <person name="Kohler A."/>
            <person name="Grigoriev I.V."/>
            <person name="Martin F.M."/>
            <person name="Hacquard S."/>
        </authorList>
    </citation>
    <scope>NUCLEOTIDE SEQUENCE</scope>
    <source>
        <strain evidence="2">MPI-CAGE-CH-0230</strain>
    </source>
</reference>
<keyword evidence="1" id="KW-0472">Membrane</keyword>
<dbReference type="Proteomes" id="UP000756346">
    <property type="component" value="Unassembled WGS sequence"/>
</dbReference>
<dbReference type="GeneID" id="70185391"/>
<dbReference type="EMBL" id="JAGTJQ010000013">
    <property type="protein sequence ID" value="KAH7014574.1"/>
    <property type="molecule type" value="Genomic_DNA"/>
</dbReference>
<feature type="transmembrane region" description="Helical" evidence="1">
    <location>
        <begin position="410"/>
        <end position="432"/>
    </location>
</feature>
<name>A0A9P8XSF7_9PEZI</name>
<organism evidence="2 3">
    <name type="scientific">Microdochium trichocladiopsis</name>
    <dbReference type="NCBI Taxonomy" id="1682393"/>
    <lineage>
        <taxon>Eukaryota</taxon>
        <taxon>Fungi</taxon>
        <taxon>Dikarya</taxon>
        <taxon>Ascomycota</taxon>
        <taxon>Pezizomycotina</taxon>
        <taxon>Sordariomycetes</taxon>
        <taxon>Xylariomycetidae</taxon>
        <taxon>Xylariales</taxon>
        <taxon>Microdochiaceae</taxon>
        <taxon>Microdochium</taxon>
    </lineage>
</organism>
<dbReference type="RefSeq" id="XP_046005541.1">
    <property type="nucleotide sequence ID" value="XM_046155845.1"/>
</dbReference>
<keyword evidence="1" id="KW-1133">Transmembrane helix</keyword>
<evidence type="ECO:0000313" key="3">
    <source>
        <dbReference type="Proteomes" id="UP000756346"/>
    </source>
</evidence>
<gene>
    <name evidence="2" type="ORF">B0I36DRAFT_338910</name>
</gene>
<evidence type="ECO:0000313" key="2">
    <source>
        <dbReference type="EMBL" id="KAH7014574.1"/>
    </source>
</evidence>
<dbReference type="OrthoDB" id="3560543at2759"/>